<protein>
    <recommendedName>
        <fullName evidence="4">Carboxyltransferase domain-containing protein</fullName>
    </recommendedName>
</protein>
<dbReference type="SMART" id="SM00796">
    <property type="entry name" value="AHS1"/>
    <property type="match status" value="1"/>
</dbReference>
<dbReference type="Pfam" id="PF02682">
    <property type="entry name" value="CT_C_D"/>
    <property type="match status" value="1"/>
</dbReference>
<name>A0A2K8UHX9_9GAMM</name>
<evidence type="ECO:0000256" key="1">
    <source>
        <dbReference type="ARBA" id="ARBA00022741"/>
    </source>
</evidence>
<dbReference type="Proteomes" id="UP000232638">
    <property type="component" value="Plasmid pTs417"/>
</dbReference>
<dbReference type="Gene3D" id="2.40.100.10">
    <property type="entry name" value="Cyclophilin-like"/>
    <property type="match status" value="1"/>
</dbReference>
<reference evidence="5 6" key="1">
    <citation type="submission" date="2017-03" db="EMBL/GenBank/DDBJ databases">
        <title>Complete genome sequence of Candidatus 'Thiodictyon syntrophicum' sp. nov. strain Cad16T, a photolithoautotroph purple sulfur bacterium isolated from an alpine meromictic lake.</title>
        <authorList>
            <person name="Luedin S.M."/>
            <person name="Pothier J.F."/>
            <person name="Danza F."/>
            <person name="Storelli N."/>
            <person name="Wittwer M."/>
            <person name="Tonolla M."/>
        </authorList>
    </citation>
    <scope>NUCLEOTIDE SEQUENCE [LARGE SCALE GENOMIC DNA]</scope>
    <source>
        <strain evidence="5 6">Cad16T</strain>
        <plasmid evidence="6">Plasmid pts417</plasmid>
    </source>
</reference>
<feature type="domain" description="Carboxyltransferase" evidence="4">
    <location>
        <begin position="4"/>
        <end position="208"/>
    </location>
</feature>
<dbReference type="InterPro" id="IPR003833">
    <property type="entry name" value="CT_C_D"/>
</dbReference>
<dbReference type="NCBIfam" id="TIGR00370">
    <property type="entry name" value="5-oxoprolinase subunit PxpB"/>
    <property type="match status" value="1"/>
</dbReference>
<dbReference type="GO" id="GO:0005524">
    <property type="term" value="F:ATP binding"/>
    <property type="evidence" value="ECO:0007669"/>
    <property type="project" value="UniProtKB-KW"/>
</dbReference>
<proteinExistence type="predicted"/>
<evidence type="ECO:0000256" key="2">
    <source>
        <dbReference type="ARBA" id="ARBA00022801"/>
    </source>
</evidence>
<dbReference type="PANTHER" id="PTHR34698">
    <property type="entry name" value="5-OXOPROLINASE SUBUNIT B"/>
    <property type="match status" value="1"/>
</dbReference>
<evidence type="ECO:0000313" key="6">
    <source>
        <dbReference type="Proteomes" id="UP000232638"/>
    </source>
</evidence>
<dbReference type="EMBL" id="CP020371">
    <property type="protein sequence ID" value="AUB85089.1"/>
    <property type="molecule type" value="Genomic_DNA"/>
</dbReference>
<keyword evidence="3" id="KW-0067">ATP-binding</keyword>
<keyword evidence="2" id="KW-0378">Hydrolase</keyword>
<dbReference type="KEGG" id="tsy:THSYN_29600"/>
<dbReference type="InterPro" id="IPR010016">
    <property type="entry name" value="PxpB"/>
</dbReference>
<dbReference type="InterPro" id="IPR029000">
    <property type="entry name" value="Cyclophilin-like_dom_sf"/>
</dbReference>
<dbReference type="PANTHER" id="PTHR34698:SF2">
    <property type="entry name" value="5-OXOPROLINASE SUBUNIT B"/>
    <property type="match status" value="1"/>
</dbReference>
<organism evidence="5 6">
    <name type="scientific">Candidatus Thiodictyon syntrophicum</name>
    <dbReference type="NCBI Taxonomy" id="1166950"/>
    <lineage>
        <taxon>Bacteria</taxon>
        <taxon>Pseudomonadati</taxon>
        <taxon>Pseudomonadota</taxon>
        <taxon>Gammaproteobacteria</taxon>
        <taxon>Chromatiales</taxon>
        <taxon>Chromatiaceae</taxon>
        <taxon>Thiodictyon</taxon>
    </lineage>
</organism>
<keyword evidence="5" id="KW-0614">Plasmid</keyword>
<dbReference type="SUPFAM" id="SSF50891">
    <property type="entry name" value="Cyclophilin-like"/>
    <property type="match status" value="1"/>
</dbReference>
<gene>
    <name evidence="5" type="ORF">THSYN_29600</name>
</gene>
<sequence length="230" mass="24427">MTLRRVDPLGDSAVLVEFDAAPEAALRPAIVGFCAAVQARSWPFVHDLVPGVQSVCIHYDPVRLAVSGWTAPSWCAALAALDAAPAKPSAARQQRLPICYEAGFGLDLERVAGQLGLSVDAVIERHAAALYQVVMIGFAPGFPYLAGLPQALQVPRRASPRSAVPAGSVAIAQDLCGIYPVQLPGGWHVVGRTPVRLFDPYRDPPSLLRAGDQVSFTPVDRHGFEALCTS</sequence>
<dbReference type="RefSeq" id="WP_100922741.1">
    <property type="nucleotide sequence ID" value="NZ_CP020371.1"/>
</dbReference>
<keyword evidence="1" id="KW-0547">Nucleotide-binding</keyword>
<evidence type="ECO:0000259" key="4">
    <source>
        <dbReference type="SMART" id="SM00796"/>
    </source>
</evidence>
<geneLocation type="plasmid" evidence="6">
    <name>pts417</name>
</geneLocation>
<dbReference type="GO" id="GO:0016787">
    <property type="term" value="F:hydrolase activity"/>
    <property type="evidence" value="ECO:0007669"/>
    <property type="project" value="UniProtKB-KW"/>
</dbReference>
<dbReference type="AlphaFoldDB" id="A0A2K8UHX9"/>
<dbReference type="OrthoDB" id="9778567at2"/>
<dbReference type="SUPFAM" id="SSF160467">
    <property type="entry name" value="PH0987 N-terminal domain-like"/>
    <property type="match status" value="1"/>
</dbReference>
<keyword evidence="6" id="KW-1185">Reference proteome</keyword>
<accession>A0A2K8UHX9</accession>
<evidence type="ECO:0000313" key="5">
    <source>
        <dbReference type="EMBL" id="AUB85089.1"/>
    </source>
</evidence>
<dbReference type="Gene3D" id="3.30.1360.40">
    <property type="match status" value="1"/>
</dbReference>
<evidence type="ECO:0000256" key="3">
    <source>
        <dbReference type="ARBA" id="ARBA00022840"/>
    </source>
</evidence>